<keyword evidence="1" id="KW-0812">Transmembrane</keyword>
<dbReference type="Proteomes" id="UP001374584">
    <property type="component" value="Unassembled WGS sequence"/>
</dbReference>
<keyword evidence="1" id="KW-0472">Membrane</keyword>
<dbReference type="EMBL" id="JAYMYR010000004">
    <property type="protein sequence ID" value="KAK7368402.1"/>
    <property type="molecule type" value="Genomic_DNA"/>
</dbReference>
<name>A0AAN9RDU1_PHACN</name>
<dbReference type="AlphaFoldDB" id="A0AAN9RDU1"/>
<evidence type="ECO:0000313" key="3">
    <source>
        <dbReference type="Proteomes" id="UP001374584"/>
    </source>
</evidence>
<gene>
    <name evidence="2" type="ORF">VNO80_10427</name>
</gene>
<accession>A0AAN9RDU1</accession>
<sequence>MVFCCCILVVCVVVALIECMMFNLRIVLWVGVALVECMMFNLRIVVRVVVALVECMMFNLRIVVCVVVALVECMMFNLRIGDEFCALFNWTELWKMNYGMVVWFQVIVEVPLTKEELRQEVVKEALKESCSEKMGKMKKMLELVEILKQNKTLSCALDHQATVIGTLEKAVSRLEEVLAEKEKQQEGDECNLSNENHDDDDCTMSIEPIAVDYSNVKFSNDEEKCFSEMEVYLDYVVYCDVHIVCDAVWIKNGDLLLQKIVHKILLT</sequence>
<reference evidence="2 3" key="1">
    <citation type="submission" date="2024-01" db="EMBL/GenBank/DDBJ databases">
        <title>The genomes of 5 underutilized Papilionoideae crops provide insights into root nodulation and disease resistanc.</title>
        <authorList>
            <person name="Jiang F."/>
        </authorList>
    </citation>
    <scope>NUCLEOTIDE SEQUENCE [LARGE SCALE GENOMIC DNA]</scope>
    <source>
        <strain evidence="2">JINMINGXINNONG_FW02</strain>
        <tissue evidence="2">Leaves</tissue>
    </source>
</reference>
<feature type="transmembrane region" description="Helical" evidence="1">
    <location>
        <begin position="58"/>
        <end position="78"/>
    </location>
</feature>
<keyword evidence="3" id="KW-1185">Reference proteome</keyword>
<protein>
    <submittedName>
        <fullName evidence="2">Uncharacterized protein</fullName>
    </submittedName>
</protein>
<comment type="caution">
    <text evidence="2">The sequence shown here is derived from an EMBL/GenBank/DDBJ whole genome shotgun (WGS) entry which is preliminary data.</text>
</comment>
<keyword evidence="1" id="KW-1133">Transmembrane helix</keyword>
<proteinExistence type="predicted"/>
<organism evidence="2 3">
    <name type="scientific">Phaseolus coccineus</name>
    <name type="common">Scarlet runner bean</name>
    <name type="synonym">Phaseolus multiflorus</name>
    <dbReference type="NCBI Taxonomy" id="3886"/>
    <lineage>
        <taxon>Eukaryota</taxon>
        <taxon>Viridiplantae</taxon>
        <taxon>Streptophyta</taxon>
        <taxon>Embryophyta</taxon>
        <taxon>Tracheophyta</taxon>
        <taxon>Spermatophyta</taxon>
        <taxon>Magnoliopsida</taxon>
        <taxon>eudicotyledons</taxon>
        <taxon>Gunneridae</taxon>
        <taxon>Pentapetalae</taxon>
        <taxon>rosids</taxon>
        <taxon>fabids</taxon>
        <taxon>Fabales</taxon>
        <taxon>Fabaceae</taxon>
        <taxon>Papilionoideae</taxon>
        <taxon>50 kb inversion clade</taxon>
        <taxon>NPAAA clade</taxon>
        <taxon>indigoferoid/millettioid clade</taxon>
        <taxon>Phaseoleae</taxon>
        <taxon>Phaseolus</taxon>
    </lineage>
</organism>
<evidence type="ECO:0000313" key="2">
    <source>
        <dbReference type="EMBL" id="KAK7368402.1"/>
    </source>
</evidence>
<evidence type="ECO:0000256" key="1">
    <source>
        <dbReference type="SAM" id="Phobius"/>
    </source>
</evidence>